<evidence type="ECO:0000313" key="1">
    <source>
        <dbReference type="EMBL" id="KXT15604.1"/>
    </source>
</evidence>
<gene>
    <name evidence="1" type="ORF">AC579_5865</name>
</gene>
<accession>A0A139ILZ2</accession>
<name>A0A139ILZ2_9PEZI</name>
<protein>
    <submittedName>
        <fullName evidence="1">Uncharacterized protein</fullName>
    </submittedName>
</protein>
<organism evidence="1 2">
    <name type="scientific">Pseudocercospora musae</name>
    <dbReference type="NCBI Taxonomy" id="113226"/>
    <lineage>
        <taxon>Eukaryota</taxon>
        <taxon>Fungi</taxon>
        <taxon>Dikarya</taxon>
        <taxon>Ascomycota</taxon>
        <taxon>Pezizomycotina</taxon>
        <taxon>Dothideomycetes</taxon>
        <taxon>Dothideomycetidae</taxon>
        <taxon>Mycosphaerellales</taxon>
        <taxon>Mycosphaerellaceae</taxon>
        <taxon>Pseudocercospora</taxon>
    </lineage>
</organism>
<proteinExistence type="predicted"/>
<dbReference type="AlphaFoldDB" id="A0A139ILZ2"/>
<keyword evidence="2" id="KW-1185">Reference proteome</keyword>
<sequence length="86" mass="9693">MRPRESPGIGFHMQKPLSTGCGYKQPQAWVRTGTQASKYFPALNAGPSRQELVKLESYNERQLTMKSDATHAWDYEPKVNGDDHIG</sequence>
<evidence type="ECO:0000313" key="2">
    <source>
        <dbReference type="Proteomes" id="UP000073492"/>
    </source>
</evidence>
<comment type="caution">
    <text evidence="1">The sequence shown here is derived from an EMBL/GenBank/DDBJ whole genome shotgun (WGS) entry which is preliminary data.</text>
</comment>
<dbReference type="Proteomes" id="UP000073492">
    <property type="component" value="Unassembled WGS sequence"/>
</dbReference>
<reference evidence="1 2" key="1">
    <citation type="submission" date="2015-07" db="EMBL/GenBank/DDBJ databases">
        <title>Comparative genomics of the Sigatoka disease complex on banana suggests a link between parallel evolutionary changes in Pseudocercospora fijiensis and Pseudocercospora eumusae and increased virulence on the banana host.</title>
        <authorList>
            <person name="Chang T.-C."/>
            <person name="Salvucci A."/>
            <person name="Crous P.W."/>
            <person name="Stergiopoulos I."/>
        </authorList>
    </citation>
    <scope>NUCLEOTIDE SEQUENCE [LARGE SCALE GENOMIC DNA]</scope>
    <source>
        <strain evidence="1 2">CBS 116634</strain>
    </source>
</reference>
<dbReference type="EMBL" id="LFZO01000054">
    <property type="protein sequence ID" value="KXT15604.1"/>
    <property type="molecule type" value="Genomic_DNA"/>
</dbReference>